<dbReference type="eggNOG" id="ENOG5032Y15">
    <property type="taxonomic scope" value="Bacteria"/>
</dbReference>
<keyword evidence="3" id="KW-1185">Reference proteome</keyword>
<feature type="transmembrane region" description="Helical" evidence="1">
    <location>
        <begin position="87"/>
        <end position="109"/>
    </location>
</feature>
<evidence type="ECO:0000313" key="2">
    <source>
        <dbReference type="EMBL" id="EFE29049.1"/>
    </source>
</evidence>
<keyword evidence="1" id="KW-1133">Transmembrane helix</keyword>
<gene>
    <name evidence="2" type="ordered locus">HMPREF0389_00971</name>
</gene>
<name>D6GQJ6_FILAD</name>
<dbReference type="AlphaFoldDB" id="D6GQJ6"/>
<evidence type="ECO:0000313" key="3">
    <source>
        <dbReference type="Proteomes" id="UP000007468"/>
    </source>
</evidence>
<organism evidence="2 3">
    <name type="scientific">Filifactor alocis (strain ATCC 35896 / CCUG 47790 / D40 B5)</name>
    <name type="common">Fusobacterium alocis</name>
    <dbReference type="NCBI Taxonomy" id="546269"/>
    <lineage>
        <taxon>Bacteria</taxon>
        <taxon>Bacillati</taxon>
        <taxon>Bacillota</taxon>
        <taxon>Clostridia</taxon>
        <taxon>Peptostreptococcales</taxon>
        <taxon>Filifactoraceae</taxon>
        <taxon>Filifactor</taxon>
    </lineage>
</organism>
<proteinExistence type="predicted"/>
<feature type="transmembrane region" description="Helical" evidence="1">
    <location>
        <begin position="121"/>
        <end position="145"/>
    </location>
</feature>
<dbReference type="KEGG" id="faa:HMPREF0389_00971"/>
<accession>D6GQJ6</accession>
<protein>
    <submittedName>
        <fullName evidence="2">Uncharacterized protein</fullName>
    </submittedName>
</protein>
<keyword evidence="1" id="KW-0812">Transmembrane</keyword>
<dbReference type="STRING" id="546269.HMPREF0389_00971"/>
<sequence length="151" mass="17559">MKMQQKQKGFFSVTKEKLVLIAGLVWFAAGYNVMRLGLKSYLQMDEITILYILLSITVFIPFVWMFFRMSRKNKEWILLFEETHRPFWHFFARKSYIIMACMMSFGIALRKSSLVSNTFIAVFYSGLGVALALSGVYLIISYISLKKSSDD</sequence>
<keyword evidence="1" id="KW-0472">Membrane</keyword>
<dbReference type="PATRIC" id="fig|546269.5.peg.1478"/>
<dbReference type="EMBL" id="CP002390">
    <property type="protein sequence ID" value="EFE29049.1"/>
    <property type="molecule type" value="Genomic_DNA"/>
</dbReference>
<evidence type="ECO:0000256" key="1">
    <source>
        <dbReference type="SAM" id="Phobius"/>
    </source>
</evidence>
<reference evidence="3" key="1">
    <citation type="submission" date="2010-12" db="EMBL/GenBank/DDBJ databases">
        <title>The genome sequence of Filifactor alocis strain ATCC 35896.</title>
        <authorList>
            <consortium name="The Broad Institute Genome Sequencing Platform"/>
            <person name="Ward D."/>
            <person name="Earl A."/>
            <person name="Feldgarden M."/>
            <person name="Young S.K."/>
            <person name="Gargeya S."/>
            <person name="Zeng Q."/>
            <person name="Alvarado L."/>
            <person name="Berlin A."/>
            <person name="Bochicchio J."/>
            <person name="Chapman S.B."/>
            <person name="Chen Z."/>
            <person name="Freedman E."/>
            <person name="Gellesch M."/>
            <person name="Goldberg J."/>
            <person name="Griggs A."/>
            <person name="Gujja S."/>
            <person name="Heilman E."/>
            <person name="Heiman D."/>
            <person name="Howarth C."/>
            <person name="Mehta T."/>
            <person name="Neiman D."/>
            <person name="Pearson M."/>
            <person name="Roberts A."/>
            <person name="Saif S."/>
            <person name="Shea T."/>
            <person name="Shenoy N."/>
            <person name="Sisk P."/>
            <person name="Stolte C."/>
            <person name="Sykes S."/>
            <person name="White J."/>
            <person name="Yandava C."/>
            <person name="Izard J."/>
            <person name="Blanton J.M."/>
            <person name="Baranova O.V."/>
            <person name="Tanner A.C."/>
            <person name="Dewhirst F.E."/>
            <person name="Haas B."/>
            <person name="Nusbaum C."/>
            <person name="Birren B."/>
        </authorList>
    </citation>
    <scope>NUCLEOTIDE SEQUENCE [LARGE SCALE GENOMIC DNA]</scope>
    <source>
        <strain evidence="3">ATCC 35896 / D40 B5</strain>
    </source>
</reference>
<dbReference type="Proteomes" id="UP000007468">
    <property type="component" value="Chromosome"/>
</dbReference>
<feature type="transmembrane region" description="Helical" evidence="1">
    <location>
        <begin position="47"/>
        <end position="67"/>
    </location>
</feature>